<organism evidence="1 2">
    <name type="scientific">Dryococelus australis</name>
    <dbReference type="NCBI Taxonomy" id="614101"/>
    <lineage>
        <taxon>Eukaryota</taxon>
        <taxon>Metazoa</taxon>
        <taxon>Ecdysozoa</taxon>
        <taxon>Arthropoda</taxon>
        <taxon>Hexapoda</taxon>
        <taxon>Insecta</taxon>
        <taxon>Pterygota</taxon>
        <taxon>Neoptera</taxon>
        <taxon>Polyneoptera</taxon>
        <taxon>Phasmatodea</taxon>
        <taxon>Verophasmatodea</taxon>
        <taxon>Anareolatae</taxon>
        <taxon>Phasmatidae</taxon>
        <taxon>Eurycanthinae</taxon>
        <taxon>Dryococelus</taxon>
    </lineage>
</organism>
<dbReference type="EMBL" id="JARBHB010000004">
    <property type="protein sequence ID" value="KAJ8887223.1"/>
    <property type="molecule type" value="Genomic_DNA"/>
</dbReference>
<keyword evidence="2" id="KW-1185">Reference proteome</keyword>
<evidence type="ECO:0000313" key="1">
    <source>
        <dbReference type="EMBL" id="KAJ8887223.1"/>
    </source>
</evidence>
<evidence type="ECO:0000313" key="2">
    <source>
        <dbReference type="Proteomes" id="UP001159363"/>
    </source>
</evidence>
<comment type="caution">
    <text evidence="1">The sequence shown here is derived from an EMBL/GenBank/DDBJ whole genome shotgun (WGS) entry which is preliminary data.</text>
</comment>
<gene>
    <name evidence="1" type="ORF">PR048_013438</name>
</gene>
<accession>A0ABQ9HS62</accession>
<sequence length="108" mass="12731">MQIMNSESAVNIQRPQLQIKCKRFFCELSTSDKEPESPEEETGSDYNEKLFKFIMLLRNLKPFKIQTLTAPLVKNAFILKYMCYLLRTKMVTSYPLFHLSAGCWLQRK</sequence>
<name>A0ABQ9HS62_9NEOP</name>
<dbReference type="Proteomes" id="UP001159363">
    <property type="component" value="Chromosome X"/>
</dbReference>
<protein>
    <submittedName>
        <fullName evidence="1">Uncharacterized protein</fullName>
    </submittedName>
</protein>
<proteinExistence type="predicted"/>
<reference evidence="1 2" key="1">
    <citation type="submission" date="2023-02" db="EMBL/GenBank/DDBJ databases">
        <title>LHISI_Scaffold_Assembly.</title>
        <authorList>
            <person name="Stuart O.P."/>
            <person name="Cleave R."/>
            <person name="Magrath M.J.L."/>
            <person name="Mikheyev A.S."/>
        </authorList>
    </citation>
    <scope>NUCLEOTIDE SEQUENCE [LARGE SCALE GENOMIC DNA]</scope>
    <source>
        <strain evidence="1">Daus_M_001</strain>
        <tissue evidence="1">Leg muscle</tissue>
    </source>
</reference>